<dbReference type="GO" id="GO:0009279">
    <property type="term" value="C:cell outer membrane"/>
    <property type="evidence" value="ECO:0007669"/>
    <property type="project" value="UniProtKB-SubCell"/>
</dbReference>
<feature type="signal peptide" evidence="5">
    <location>
        <begin position="1"/>
        <end position="27"/>
    </location>
</feature>
<dbReference type="EMBL" id="LMBR01000101">
    <property type="protein sequence ID" value="KUL30161.1"/>
    <property type="molecule type" value="Genomic_DNA"/>
</dbReference>
<dbReference type="Gene3D" id="3.30.1330.60">
    <property type="entry name" value="OmpA-like domain"/>
    <property type="match status" value="1"/>
</dbReference>
<sequence length="369" mass="41029">MKLVSRNFPILALTVIFIFGQLSPAFAKQSGSNKTDIVWNKYDFVPGDKIIFEDNQETESNGEFPSKWELVDKDNIEIATINGENVLYFIKCNMNSGGGLVPRMKNTGIDYLPDEFTVEFDAYFENSNKPTYYLYLTDTKNQRKLEKAAPSKTSHNHRNIQFDRVMAKVYGGTANYYPGMTATTRRPSMWRHFAISYNKGYVKVYIDDARVLTIPDLGYNPTGIGIGSHITGIKNKGYIKNVRIASGSVKLYSSLMTKGRIATTGIKFDTGKATLKSESNGVINEIVSMLKTYPALRLRIEGHTDSDGETATNQVLSEKRAATVKAALIKRGIAAGRLSTSSFGETKPVANNTTSEGKANNRRVEFVKL</sequence>
<evidence type="ECO:0000256" key="2">
    <source>
        <dbReference type="ARBA" id="ARBA00023136"/>
    </source>
</evidence>
<dbReference type="PANTHER" id="PTHR30329">
    <property type="entry name" value="STATOR ELEMENT OF FLAGELLAR MOTOR COMPLEX"/>
    <property type="match status" value="1"/>
</dbReference>
<dbReference type="PROSITE" id="PS51123">
    <property type="entry name" value="OMPA_2"/>
    <property type="match status" value="1"/>
</dbReference>
<dbReference type="Proteomes" id="UP000053937">
    <property type="component" value="Unassembled WGS sequence"/>
</dbReference>
<dbReference type="AlphaFoldDB" id="A0A117MQF3"/>
<dbReference type="RefSeq" id="WP_059138805.1">
    <property type="nucleotide sequence ID" value="NZ_LMBR01000101.1"/>
</dbReference>
<dbReference type="InterPro" id="IPR013320">
    <property type="entry name" value="ConA-like_dom_sf"/>
</dbReference>
<dbReference type="InterPro" id="IPR006665">
    <property type="entry name" value="OmpA-like"/>
</dbReference>
<dbReference type="InterPro" id="IPR006664">
    <property type="entry name" value="OMP_bac"/>
</dbReference>
<evidence type="ECO:0000256" key="1">
    <source>
        <dbReference type="ARBA" id="ARBA00004442"/>
    </source>
</evidence>
<evidence type="ECO:0000313" key="8">
    <source>
        <dbReference type="Proteomes" id="UP000053937"/>
    </source>
</evidence>
<dbReference type="SUPFAM" id="SSF49899">
    <property type="entry name" value="Concanavalin A-like lectins/glucanases"/>
    <property type="match status" value="1"/>
</dbReference>
<dbReference type="Gene3D" id="2.60.120.200">
    <property type="match status" value="1"/>
</dbReference>
<feature type="domain" description="OmpA-like" evidence="6">
    <location>
        <begin position="255"/>
        <end position="369"/>
    </location>
</feature>
<dbReference type="Pfam" id="PF00691">
    <property type="entry name" value="OmpA"/>
    <property type="match status" value="1"/>
</dbReference>
<evidence type="ECO:0000256" key="4">
    <source>
        <dbReference type="PROSITE-ProRule" id="PRU00473"/>
    </source>
</evidence>
<protein>
    <recommendedName>
        <fullName evidence="6">OmpA-like domain-containing protein</fullName>
    </recommendedName>
</protein>
<dbReference type="PANTHER" id="PTHR30329:SF21">
    <property type="entry name" value="LIPOPROTEIN YIAD-RELATED"/>
    <property type="match status" value="1"/>
</dbReference>
<accession>A0A117MQF3</accession>
<dbReference type="InterPro" id="IPR050330">
    <property type="entry name" value="Bact_OuterMem_StrucFunc"/>
</dbReference>
<keyword evidence="2 4" id="KW-0472">Membrane</keyword>
<dbReference type="OrthoDB" id="1108826at2"/>
<gene>
    <name evidence="7" type="ORF">ASB62_04500</name>
</gene>
<comment type="subcellular location">
    <subcellularLocation>
        <location evidence="1">Cell outer membrane</location>
    </subcellularLocation>
</comment>
<evidence type="ECO:0000259" key="6">
    <source>
        <dbReference type="PROSITE" id="PS51123"/>
    </source>
</evidence>
<dbReference type="CDD" id="cd07185">
    <property type="entry name" value="OmpA_C-like"/>
    <property type="match status" value="1"/>
</dbReference>
<evidence type="ECO:0000313" key="7">
    <source>
        <dbReference type="EMBL" id="KUL30161.1"/>
    </source>
</evidence>
<proteinExistence type="predicted"/>
<evidence type="ECO:0000256" key="3">
    <source>
        <dbReference type="ARBA" id="ARBA00023237"/>
    </source>
</evidence>
<reference evidence="7 8" key="1">
    <citation type="submission" date="2015-10" db="EMBL/GenBank/DDBJ databases">
        <title>Draft Genome Sequence of Chlorobium limicola strain Frasassi Growing under Artificial Lighting in the Frasassi Cave System.</title>
        <authorList>
            <person name="Mansor M."/>
            <person name="Macalady J."/>
        </authorList>
    </citation>
    <scope>NUCLEOTIDE SEQUENCE [LARGE SCALE GENOMIC DNA]</scope>
    <source>
        <strain evidence="7 8">Frasassi</strain>
    </source>
</reference>
<keyword evidence="3" id="KW-0998">Cell outer membrane</keyword>
<dbReference type="InterPro" id="IPR036737">
    <property type="entry name" value="OmpA-like_sf"/>
</dbReference>
<feature type="chain" id="PRO_5007151308" description="OmpA-like domain-containing protein" evidence="5">
    <location>
        <begin position="28"/>
        <end position="369"/>
    </location>
</feature>
<evidence type="ECO:0000256" key="5">
    <source>
        <dbReference type="SAM" id="SignalP"/>
    </source>
</evidence>
<dbReference type="PRINTS" id="PR01021">
    <property type="entry name" value="OMPADOMAIN"/>
</dbReference>
<keyword evidence="8" id="KW-1185">Reference proteome</keyword>
<name>A0A117MQF3_CHLLI</name>
<dbReference type="SUPFAM" id="SSF103088">
    <property type="entry name" value="OmpA-like"/>
    <property type="match status" value="1"/>
</dbReference>
<comment type="caution">
    <text evidence="7">The sequence shown here is derived from an EMBL/GenBank/DDBJ whole genome shotgun (WGS) entry which is preliminary data.</text>
</comment>
<keyword evidence="5" id="KW-0732">Signal</keyword>
<organism evidence="7 8">
    <name type="scientific">Chlorobium limicola</name>
    <dbReference type="NCBI Taxonomy" id="1092"/>
    <lineage>
        <taxon>Bacteria</taxon>
        <taxon>Pseudomonadati</taxon>
        <taxon>Chlorobiota</taxon>
        <taxon>Chlorobiia</taxon>
        <taxon>Chlorobiales</taxon>
        <taxon>Chlorobiaceae</taxon>
        <taxon>Chlorobium/Pelodictyon group</taxon>
        <taxon>Chlorobium</taxon>
    </lineage>
</organism>